<accession>A0A1G5DLZ7</accession>
<proteinExistence type="inferred from homology"/>
<evidence type="ECO:0000256" key="3">
    <source>
        <dbReference type="ARBA" id="ARBA00023210"/>
    </source>
</evidence>
<dbReference type="NCBIfam" id="TIGR01222">
    <property type="entry name" value="minC"/>
    <property type="match status" value="1"/>
</dbReference>
<dbReference type="InterPro" id="IPR013033">
    <property type="entry name" value="MinC"/>
</dbReference>
<evidence type="ECO:0000256" key="6">
    <source>
        <dbReference type="ARBA" id="ARBA00046874"/>
    </source>
</evidence>
<dbReference type="Gene3D" id="2.160.20.70">
    <property type="match status" value="1"/>
</dbReference>
<dbReference type="OrthoDB" id="9790810at2"/>
<dbReference type="Pfam" id="PF03775">
    <property type="entry name" value="MinC_C"/>
    <property type="match status" value="1"/>
</dbReference>
<protein>
    <recommendedName>
        <fullName evidence="7">Probable septum site-determining protein MinC</fullName>
    </recommendedName>
</protein>
<feature type="domain" description="Septum formation inhibitor MinC C-terminal" evidence="8">
    <location>
        <begin position="103"/>
        <end position="201"/>
    </location>
</feature>
<evidence type="ECO:0000256" key="7">
    <source>
        <dbReference type="HAMAP-Rule" id="MF_00267"/>
    </source>
</evidence>
<dbReference type="Proteomes" id="UP000198636">
    <property type="component" value="Unassembled WGS sequence"/>
</dbReference>
<evidence type="ECO:0000256" key="1">
    <source>
        <dbReference type="ARBA" id="ARBA00006291"/>
    </source>
</evidence>
<evidence type="ECO:0000256" key="4">
    <source>
        <dbReference type="ARBA" id="ARBA00023306"/>
    </source>
</evidence>
<dbReference type="HAMAP" id="MF_00267">
    <property type="entry name" value="MinC"/>
    <property type="match status" value="1"/>
</dbReference>
<keyword evidence="11" id="KW-1185">Reference proteome</keyword>
<evidence type="ECO:0000313" key="11">
    <source>
        <dbReference type="Proteomes" id="UP000198636"/>
    </source>
</evidence>
<dbReference type="GO" id="GO:0000917">
    <property type="term" value="P:division septum assembly"/>
    <property type="evidence" value="ECO:0007669"/>
    <property type="project" value="UniProtKB-KW"/>
</dbReference>
<dbReference type="InterPro" id="IPR036145">
    <property type="entry name" value="MinC_C_sf"/>
</dbReference>
<name>A0A1G5DLZ7_9FIRM</name>
<dbReference type="STRING" id="1120976.SAMN03080606_00951"/>
<organism evidence="10 11">
    <name type="scientific">Alkaliphilus peptidifermentans DSM 18978</name>
    <dbReference type="NCBI Taxonomy" id="1120976"/>
    <lineage>
        <taxon>Bacteria</taxon>
        <taxon>Bacillati</taxon>
        <taxon>Bacillota</taxon>
        <taxon>Clostridia</taxon>
        <taxon>Peptostreptococcales</taxon>
        <taxon>Natronincolaceae</taxon>
        <taxon>Alkaliphilus</taxon>
    </lineage>
</organism>
<evidence type="ECO:0000313" key="10">
    <source>
        <dbReference type="EMBL" id="SCY15743.1"/>
    </source>
</evidence>
<keyword evidence="2 7" id="KW-0132">Cell division</keyword>
<reference evidence="10 11" key="1">
    <citation type="submission" date="2016-10" db="EMBL/GenBank/DDBJ databases">
        <authorList>
            <person name="de Groot N.N."/>
        </authorList>
    </citation>
    <scope>NUCLEOTIDE SEQUENCE [LARGE SCALE GENOMIC DNA]</scope>
    <source>
        <strain evidence="10 11">DSM 18978</strain>
    </source>
</reference>
<dbReference type="GO" id="GO:1901891">
    <property type="term" value="P:regulation of cell septum assembly"/>
    <property type="evidence" value="ECO:0007669"/>
    <property type="project" value="InterPro"/>
</dbReference>
<evidence type="ECO:0000259" key="9">
    <source>
        <dbReference type="Pfam" id="PF05209"/>
    </source>
</evidence>
<evidence type="ECO:0000256" key="2">
    <source>
        <dbReference type="ARBA" id="ARBA00022618"/>
    </source>
</evidence>
<dbReference type="InterPro" id="IPR007874">
    <property type="entry name" value="MinC_N"/>
</dbReference>
<gene>
    <name evidence="7" type="primary">minC</name>
    <name evidence="10" type="ORF">SAMN03080606_00951</name>
</gene>
<dbReference type="RefSeq" id="WP_091540576.1">
    <property type="nucleotide sequence ID" value="NZ_FMUS01000004.1"/>
</dbReference>
<feature type="domain" description="Septum formation inhibitor MinC N-terminal" evidence="9">
    <location>
        <begin position="7"/>
        <end position="73"/>
    </location>
</feature>
<dbReference type="PANTHER" id="PTHR34108:SF1">
    <property type="entry name" value="SEPTUM SITE-DETERMINING PROTEIN MINC"/>
    <property type="match status" value="1"/>
</dbReference>
<dbReference type="EMBL" id="FMUS01000004">
    <property type="protein sequence ID" value="SCY15743.1"/>
    <property type="molecule type" value="Genomic_DNA"/>
</dbReference>
<dbReference type="Pfam" id="PF05209">
    <property type="entry name" value="MinC_N"/>
    <property type="match status" value="1"/>
</dbReference>
<sequence length="214" mass="24061">MHQDNTIEFKGTKKGIYVQIKPDIEFQAIKKQLADKLEETKSFFTGAKILDIQCESLTTEEKEELKHLMSNQYQMHIHMEEDADVLNESKVFEGIHEGKTKFHHGTIRSGQKINYDGNLVILGDVNPGAEIIALGNIIVMGSLRGIAHAGSNGNKEARVAAIYLDPTQLRIADVITRAPDGEYEKPLRPEQAYIKDNMVCIEPFVIKKQNQGNE</sequence>
<keyword evidence="3 7" id="KW-0717">Septation</keyword>
<dbReference type="SUPFAM" id="SSF63848">
    <property type="entry name" value="Cell-division inhibitor MinC, C-terminal domain"/>
    <property type="match status" value="1"/>
</dbReference>
<dbReference type="GO" id="GO:0000902">
    <property type="term" value="P:cell morphogenesis"/>
    <property type="evidence" value="ECO:0007669"/>
    <property type="project" value="InterPro"/>
</dbReference>
<keyword evidence="4 7" id="KW-0131">Cell cycle</keyword>
<dbReference type="InterPro" id="IPR005526">
    <property type="entry name" value="Septum_form_inhib_MinC_C"/>
</dbReference>
<evidence type="ECO:0000256" key="5">
    <source>
        <dbReference type="ARBA" id="ARBA00025606"/>
    </source>
</evidence>
<dbReference type="PANTHER" id="PTHR34108">
    <property type="entry name" value="SEPTUM SITE-DETERMINING PROTEIN MINC"/>
    <property type="match status" value="1"/>
</dbReference>
<dbReference type="GO" id="GO:0051302">
    <property type="term" value="P:regulation of cell division"/>
    <property type="evidence" value="ECO:0007669"/>
    <property type="project" value="InterPro"/>
</dbReference>
<comment type="function">
    <text evidence="5 7">Cell division inhibitor that blocks the formation of polar Z ring septums. Rapidly oscillates between the poles of the cell to destabilize FtsZ filaments that have formed before they mature into polar Z rings. Prevents FtsZ polymerization.</text>
</comment>
<comment type="similarity">
    <text evidence="1 7">Belongs to the MinC family.</text>
</comment>
<dbReference type="InterPro" id="IPR016098">
    <property type="entry name" value="CAP/MinC_C"/>
</dbReference>
<dbReference type="AlphaFoldDB" id="A0A1G5DLZ7"/>
<comment type="subunit">
    <text evidence="6 7">Interacts with MinD and FtsZ.</text>
</comment>
<evidence type="ECO:0000259" key="8">
    <source>
        <dbReference type="Pfam" id="PF03775"/>
    </source>
</evidence>
<dbReference type="Gene3D" id="3.30.160.540">
    <property type="match status" value="1"/>
</dbReference>